<accession>A0A1M5KKT2</accession>
<dbReference type="Gene3D" id="2.60.120.600">
    <property type="entry name" value="Domain of unknown function DUF1214, C-terminal domain"/>
    <property type="match status" value="1"/>
</dbReference>
<dbReference type="AlphaFoldDB" id="A0A1M5KKT2"/>
<dbReference type="Gene3D" id="1.10.3360.10">
    <property type="entry name" value="VPA0735-like domain"/>
    <property type="match status" value="1"/>
</dbReference>
<dbReference type="Pfam" id="PF06863">
    <property type="entry name" value="DUF1254"/>
    <property type="match status" value="1"/>
</dbReference>
<dbReference type="PANTHER" id="PTHR36509:SF3">
    <property type="entry name" value="SIGNAL PEPTIDE PROTEIN"/>
    <property type="match status" value="1"/>
</dbReference>
<evidence type="ECO:0000259" key="2">
    <source>
        <dbReference type="Pfam" id="PF06863"/>
    </source>
</evidence>
<proteinExistence type="predicted"/>
<evidence type="ECO:0000313" key="3">
    <source>
        <dbReference type="EMBL" id="SHG53444.1"/>
    </source>
</evidence>
<dbReference type="InterPro" id="IPR037050">
    <property type="entry name" value="DUF1254_sf"/>
</dbReference>
<feature type="domain" description="DUF1254" evidence="2">
    <location>
        <begin position="109"/>
        <end position="215"/>
    </location>
</feature>
<protein>
    <submittedName>
        <fullName evidence="3">Uncharacterized conserved protein</fullName>
    </submittedName>
</protein>
<dbReference type="InterPro" id="IPR037049">
    <property type="entry name" value="DUF1214_C_sf"/>
</dbReference>
<dbReference type="InterPro" id="IPR010679">
    <property type="entry name" value="DUF1254"/>
</dbReference>
<dbReference type="PANTHER" id="PTHR36509">
    <property type="entry name" value="BLL3101 PROTEIN"/>
    <property type="match status" value="1"/>
</dbReference>
<dbReference type="PROSITE" id="PS51257">
    <property type="entry name" value="PROKAR_LIPOPROTEIN"/>
    <property type="match status" value="1"/>
</dbReference>
<name>A0A1M5KKT2_9BACT</name>
<dbReference type="Proteomes" id="UP000184212">
    <property type="component" value="Unassembled WGS sequence"/>
</dbReference>
<dbReference type="EMBL" id="FQWQ01000001">
    <property type="protein sequence ID" value="SHG53444.1"/>
    <property type="molecule type" value="Genomic_DNA"/>
</dbReference>
<dbReference type="SUPFAM" id="SSF160935">
    <property type="entry name" value="VPA0735-like"/>
    <property type="match status" value="1"/>
</dbReference>
<dbReference type="RefSeq" id="WP_073131114.1">
    <property type="nucleotide sequence ID" value="NZ_FQWQ01000001.1"/>
</dbReference>
<dbReference type="STRING" id="947013.SAMN04488109_0706"/>
<keyword evidence="4" id="KW-1185">Reference proteome</keyword>
<sequence>MKNKFLMVASLVMLTACTKSPSGETGNADSTKTPSAADATDYEFKGGYPTAQTIEKAYDAIDLNRAISAYRIFYPTVSGAAMFKGNAKIGVLPNKAFGTLDTQPKHIGYTLNSDTPYAPLLLDLSNGPMVVEMPAGPLICVAMDLNQRWVADMGIPGPDAGKGGKHLLLPPGYKDKIPTGYHVWHATSYRMLVGARSLPVNGDVAAAIERLKTVKVHPLYATAGWTAPTWADLTPGPQDTTPLAWEGNFQYWQALAEVVEKEPAYLGYADHYGDLAALGIEKGKPFAPDARMKGILEKAAKIANAQMRVESMADRRPDRIVWTDRQWEWAALRFEDGDFNAANYADTYARDKWFFQAIGASPAMFRRNAGAGSLYWLGLRDNTGAYVDGAKTYRLTVPNPVPGKLFWSVTVYDAETRSQVQTDQGKAALRSMFELKDIIEGATSVDLFFGPSAPAGKEGQWIKTIPGKGWFIYFRIYGPEQSAFDGQWKPGDLEEVK</sequence>
<reference evidence="3 4" key="1">
    <citation type="submission" date="2016-11" db="EMBL/GenBank/DDBJ databases">
        <authorList>
            <person name="Jaros S."/>
            <person name="Januszkiewicz K."/>
            <person name="Wedrychowicz H."/>
        </authorList>
    </citation>
    <scope>NUCLEOTIDE SEQUENCE [LARGE SCALE GENOMIC DNA]</scope>
    <source>
        <strain evidence="3 4">DSM 24574</strain>
    </source>
</reference>
<dbReference type="OrthoDB" id="272779at2"/>
<gene>
    <name evidence="3" type="ORF">SAMN04488109_0706</name>
</gene>
<dbReference type="Gene3D" id="2.60.40.1610">
    <property type="entry name" value="Domain of unknown function DUF1254"/>
    <property type="match status" value="1"/>
</dbReference>
<dbReference type="Pfam" id="PF06742">
    <property type="entry name" value="DUF1214"/>
    <property type="match status" value="1"/>
</dbReference>
<evidence type="ECO:0000313" key="4">
    <source>
        <dbReference type="Proteomes" id="UP000184212"/>
    </source>
</evidence>
<feature type="domain" description="DUF1214" evidence="1">
    <location>
        <begin position="373"/>
        <end position="481"/>
    </location>
</feature>
<dbReference type="InterPro" id="IPR010621">
    <property type="entry name" value="DUF1214"/>
</dbReference>
<organism evidence="3 4">
    <name type="scientific">Chryseolinea serpens</name>
    <dbReference type="NCBI Taxonomy" id="947013"/>
    <lineage>
        <taxon>Bacteria</taxon>
        <taxon>Pseudomonadati</taxon>
        <taxon>Bacteroidota</taxon>
        <taxon>Cytophagia</taxon>
        <taxon>Cytophagales</taxon>
        <taxon>Fulvivirgaceae</taxon>
        <taxon>Chryseolinea</taxon>
    </lineage>
</organism>
<evidence type="ECO:0000259" key="1">
    <source>
        <dbReference type="Pfam" id="PF06742"/>
    </source>
</evidence>